<protein>
    <submittedName>
        <fullName evidence="2">Uncharacterized protein</fullName>
    </submittedName>
</protein>
<reference evidence="2" key="1">
    <citation type="submission" date="2021-03" db="EMBL/GenBank/DDBJ databases">
        <authorList>
            <person name="Tagirdzhanova G."/>
        </authorList>
    </citation>
    <scope>NUCLEOTIDE SEQUENCE</scope>
</reference>
<dbReference type="Proteomes" id="UP000664521">
    <property type="component" value="Unassembled WGS sequence"/>
</dbReference>
<organism evidence="2 3">
    <name type="scientific">Heterodermia speciosa</name>
    <dbReference type="NCBI Taxonomy" id="116794"/>
    <lineage>
        <taxon>Eukaryota</taxon>
        <taxon>Fungi</taxon>
        <taxon>Dikarya</taxon>
        <taxon>Ascomycota</taxon>
        <taxon>Pezizomycotina</taxon>
        <taxon>Lecanoromycetes</taxon>
        <taxon>OSLEUM clade</taxon>
        <taxon>Lecanoromycetidae</taxon>
        <taxon>Caliciales</taxon>
        <taxon>Physciaceae</taxon>
        <taxon>Heterodermia</taxon>
    </lineage>
</organism>
<proteinExistence type="predicted"/>
<name>A0A8H3J434_9LECA</name>
<accession>A0A8H3J434</accession>
<comment type="caution">
    <text evidence="2">The sequence shown here is derived from an EMBL/GenBank/DDBJ whole genome shotgun (WGS) entry which is preliminary data.</text>
</comment>
<evidence type="ECO:0000313" key="2">
    <source>
        <dbReference type="EMBL" id="CAF9940361.1"/>
    </source>
</evidence>
<gene>
    <name evidence="2" type="ORF">HETSPECPRED_002393</name>
</gene>
<keyword evidence="3" id="KW-1185">Reference proteome</keyword>
<evidence type="ECO:0000256" key="1">
    <source>
        <dbReference type="SAM" id="MobiDB-lite"/>
    </source>
</evidence>
<feature type="region of interest" description="Disordered" evidence="1">
    <location>
        <begin position="1"/>
        <end position="90"/>
    </location>
</feature>
<evidence type="ECO:0000313" key="3">
    <source>
        <dbReference type="Proteomes" id="UP000664521"/>
    </source>
</evidence>
<dbReference type="EMBL" id="CAJPDS010000152">
    <property type="protein sequence ID" value="CAF9940361.1"/>
    <property type="molecule type" value="Genomic_DNA"/>
</dbReference>
<sequence length="90" mass="10108">MSNAELQQNDEKKQGEFATEVPKQMMSSWDGDSMSNPELQQGGEKKRDDVATETPKQMMSSWDSEMVMVEPQPKKGRAEGGNELDKRSAK</sequence>
<feature type="compositionally biased region" description="Basic and acidic residues" evidence="1">
    <location>
        <begin position="72"/>
        <end position="90"/>
    </location>
</feature>
<dbReference type="AlphaFoldDB" id="A0A8H3J434"/>
<feature type="compositionally biased region" description="Polar residues" evidence="1">
    <location>
        <begin position="54"/>
        <end position="63"/>
    </location>
</feature>